<sequence>MGTTLSLPSEHRLGNHANAPPPPEPNSPNLARDHPLKNRFSIPQARAVLPDVTHHLGPEFEVLGGKCAGSGGNRLVGSITLPVYADLGMSAEFGDLAVTWVGGNQCSTGMAGSTVRHSRASSSAGTIGAIGTVRRRSQLLAAPPATATRRTKCQSLTMDYGDYVDYFSQPPYVPPVELDAGRCISPSGYSVIGAFKRGSLRIVNGAASPAPSSAPASPRISAEQEPSCQSPAISCQGPNIGPARGVHRARSMDSIAPFRGVRLVPSSPRVTVQDSGGGSPTVEVDIHAIPDLDLDSPEETSFYDAFEKLPIYNDDDDDEPVPRGASLGLRPNSQIGLERPSLQDCSGADSGYSSTGSVNSRTTRIMGEDASPRKVNEGAELGVRRKKSMARSMVAALKRRCSYGDFKAVLKGEPAPELPTSNPAVKIKKSRSFLRRRRSTSALAQDQDSTLDAQSSLPAIEPVPPLPEKFANTELFGHHVVTDGQGVHTLPGRPEAGHKGRATTDGKERPKDYYTGTGTSGILRRGSKITGQDYYQRFSVAETTS</sequence>
<comment type="caution">
    <text evidence="2">The sequence shown here is derived from an EMBL/GenBank/DDBJ whole genome shotgun (WGS) entry which is preliminary data.</text>
</comment>
<evidence type="ECO:0000256" key="1">
    <source>
        <dbReference type="SAM" id="MobiDB-lite"/>
    </source>
</evidence>
<feature type="region of interest" description="Disordered" evidence="1">
    <location>
        <begin position="1"/>
        <end position="35"/>
    </location>
</feature>
<dbReference type="AlphaFoldDB" id="A0A2T6ZRG2"/>
<feature type="compositionally biased region" description="Low complexity" evidence="1">
    <location>
        <begin position="206"/>
        <end position="218"/>
    </location>
</feature>
<feature type="compositionally biased region" description="Polar residues" evidence="1">
    <location>
        <begin position="442"/>
        <end position="457"/>
    </location>
</feature>
<gene>
    <name evidence="2" type="ORF">B9Z19DRAFT_1115142</name>
</gene>
<feature type="compositionally biased region" description="Polar residues" evidence="1">
    <location>
        <begin position="351"/>
        <end position="363"/>
    </location>
</feature>
<dbReference type="Proteomes" id="UP000244722">
    <property type="component" value="Unassembled WGS sequence"/>
</dbReference>
<organism evidence="2 3">
    <name type="scientific">Tuber borchii</name>
    <name type="common">White truffle</name>
    <dbReference type="NCBI Taxonomy" id="42251"/>
    <lineage>
        <taxon>Eukaryota</taxon>
        <taxon>Fungi</taxon>
        <taxon>Dikarya</taxon>
        <taxon>Ascomycota</taxon>
        <taxon>Pezizomycotina</taxon>
        <taxon>Pezizomycetes</taxon>
        <taxon>Pezizales</taxon>
        <taxon>Tuberaceae</taxon>
        <taxon>Tuber</taxon>
    </lineage>
</organism>
<keyword evidence="3" id="KW-1185">Reference proteome</keyword>
<feature type="region of interest" description="Disordered" evidence="1">
    <location>
        <begin position="485"/>
        <end position="528"/>
    </location>
</feature>
<feature type="compositionally biased region" description="Basic and acidic residues" evidence="1">
    <location>
        <begin position="495"/>
        <end position="512"/>
    </location>
</feature>
<evidence type="ECO:0000313" key="3">
    <source>
        <dbReference type="Proteomes" id="UP000244722"/>
    </source>
</evidence>
<feature type="region of interest" description="Disordered" evidence="1">
    <location>
        <begin position="206"/>
        <end position="239"/>
    </location>
</feature>
<accession>A0A2T6ZRG2</accession>
<name>A0A2T6ZRG2_TUBBO</name>
<evidence type="ECO:0000313" key="2">
    <source>
        <dbReference type="EMBL" id="PUU78053.1"/>
    </source>
</evidence>
<reference evidence="2 3" key="1">
    <citation type="submission" date="2017-04" db="EMBL/GenBank/DDBJ databases">
        <title>Draft genome sequence of Tuber borchii Vittad., a whitish edible truffle.</title>
        <authorList>
            <consortium name="DOE Joint Genome Institute"/>
            <person name="Murat C."/>
            <person name="Kuo A."/>
            <person name="Barry K.W."/>
            <person name="Clum A."/>
            <person name="Dockter R.B."/>
            <person name="Fauchery L."/>
            <person name="Iotti M."/>
            <person name="Kohler A."/>
            <person name="Labutti K."/>
            <person name="Lindquist E.A."/>
            <person name="Lipzen A."/>
            <person name="Ohm R.A."/>
            <person name="Wang M."/>
            <person name="Grigoriev I.V."/>
            <person name="Zambonelli A."/>
            <person name="Martin F.M."/>
        </authorList>
    </citation>
    <scope>NUCLEOTIDE SEQUENCE [LARGE SCALE GENOMIC DNA]</scope>
    <source>
        <strain evidence="2 3">Tbo3840</strain>
    </source>
</reference>
<feature type="compositionally biased region" description="Polar residues" evidence="1">
    <location>
        <begin position="224"/>
        <end position="237"/>
    </location>
</feature>
<dbReference type="EMBL" id="NESQ01000130">
    <property type="protein sequence ID" value="PUU78053.1"/>
    <property type="molecule type" value="Genomic_DNA"/>
</dbReference>
<feature type="region of interest" description="Disordered" evidence="1">
    <location>
        <begin position="310"/>
        <end position="369"/>
    </location>
</feature>
<dbReference type="OrthoDB" id="5341904at2759"/>
<dbReference type="STRING" id="42251.A0A2T6ZRG2"/>
<feature type="region of interest" description="Disordered" evidence="1">
    <location>
        <begin position="431"/>
        <end position="459"/>
    </location>
</feature>
<proteinExistence type="predicted"/>
<protein>
    <submittedName>
        <fullName evidence="2">Uncharacterized protein</fullName>
    </submittedName>
</protein>